<evidence type="ECO:0000313" key="3">
    <source>
        <dbReference type="Proteomes" id="UP000184346"/>
    </source>
</evidence>
<name>A0A1M5ENP9_9GAMM</name>
<dbReference type="Pfam" id="PF22725">
    <property type="entry name" value="GFO_IDH_MocA_C3"/>
    <property type="match status" value="1"/>
</dbReference>
<dbReference type="EMBL" id="FQUJ01000024">
    <property type="protein sequence ID" value="SHF80847.1"/>
    <property type="molecule type" value="Genomic_DNA"/>
</dbReference>
<dbReference type="InterPro" id="IPR036291">
    <property type="entry name" value="NAD(P)-bd_dom_sf"/>
</dbReference>
<dbReference type="InterPro" id="IPR051450">
    <property type="entry name" value="Gfo/Idh/MocA_Oxidoreductases"/>
</dbReference>
<dbReference type="OrthoDB" id="9781031at2"/>
<dbReference type="SUPFAM" id="SSF55347">
    <property type="entry name" value="Glyceraldehyde-3-phosphate dehydrogenase-like, C-terminal domain"/>
    <property type="match status" value="1"/>
</dbReference>
<organism evidence="2 3">
    <name type="scientific">Modicisalibacter ilicicola DSM 19980</name>
    <dbReference type="NCBI Taxonomy" id="1121942"/>
    <lineage>
        <taxon>Bacteria</taxon>
        <taxon>Pseudomonadati</taxon>
        <taxon>Pseudomonadota</taxon>
        <taxon>Gammaproteobacteria</taxon>
        <taxon>Oceanospirillales</taxon>
        <taxon>Halomonadaceae</taxon>
        <taxon>Modicisalibacter</taxon>
    </lineage>
</organism>
<evidence type="ECO:0000259" key="1">
    <source>
        <dbReference type="Pfam" id="PF22725"/>
    </source>
</evidence>
<dbReference type="Proteomes" id="UP000184346">
    <property type="component" value="Unassembled WGS sequence"/>
</dbReference>
<keyword evidence="3" id="KW-1185">Reference proteome</keyword>
<dbReference type="AlphaFoldDB" id="A0A1M5ENP9"/>
<dbReference type="InterPro" id="IPR055170">
    <property type="entry name" value="GFO_IDH_MocA-like_dom"/>
</dbReference>
<dbReference type="RefSeq" id="WP_072825457.1">
    <property type="nucleotide sequence ID" value="NZ_FQUJ01000024.1"/>
</dbReference>
<proteinExistence type="predicted"/>
<dbReference type="Gene3D" id="3.40.50.720">
    <property type="entry name" value="NAD(P)-binding Rossmann-like Domain"/>
    <property type="match status" value="1"/>
</dbReference>
<feature type="domain" description="GFO/IDH/MocA-like oxidoreductase" evidence="1">
    <location>
        <begin position="144"/>
        <end position="239"/>
    </location>
</feature>
<dbReference type="PANTHER" id="PTHR43377:SF1">
    <property type="entry name" value="BILIVERDIN REDUCTASE A"/>
    <property type="match status" value="1"/>
</dbReference>
<dbReference type="STRING" id="1121942.SAMN02745148_03582"/>
<evidence type="ECO:0000313" key="2">
    <source>
        <dbReference type="EMBL" id="SHF80847.1"/>
    </source>
</evidence>
<accession>A0A1M5ENP9</accession>
<dbReference type="Gene3D" id="3.30.360.10">
    <property type="entry name" value="Dihydrodipicolinate Reductase, domain 2"/>
    <property type="match status" value="1"/>
</dbReference>
<dbReference type="SUPFAM" id="SSF51735">
    <property type="entry name" value="NAD(P)-binding Rossmann-fold domains"/>
    <property type="match status" value="1"/>
</dbReference>
<sequence>MSVKRERALIIGYGSIGKRHARLLNDMKLEVALLTQQKTSDFLCYRSLSEAMNVYFPTYIVVANETWRHAQTVRELPGYGFDGKLLVEKPLFSEYEKWPQEAFAFSGVAYNLRFHPFIQRIRRYLETETSVAVSVRCGQHLSEWRPGTKIENSYSASSEAGGGVLRDLSHELDYLLWLFGPWSRVTAIGGNYDVLGIDADECWSILMEMQSGVSATINISYLDRPAQREIAITTRTGTLKADLVNATLFIDGKKETHPTQRDQTYLAMHHAMLGGESSDICSAKEGLAVVNLIQSIEKASESRNWVSA</sequence>
<reference evidence="2 3" key="1">
    <citation type="submission" date="2016-11" db="EMBL/GenBank/DDBJ databases">
        <authorList>
            <person name="Jaros S."/>
            <person name="Januszkiewicz K."/>
            <person name="Wedrychowicz H."/>
        </authorList>
    </citation>
    <scope>NUCLEOTIDE SEQUENCE [LARGE SCALE GENOMIC DNA]</scope>
    <source>
        <strain evidence="2 3">DSM 19980</strain>
    </source>
</reference>
<dbReference type="PANTHER" id="PTHR43377">
    <property type="entry name" value="BILIVERDIN REDUCTASE A"/>
    <property type="match status" value="1"/>
</dbReference>
<protein>
    <submittedName>
        <fullName evidence="2">Predicted dehydrogenase</fullName>
    </submittedName>
</protein>
<gene>
    <name evidence="2" type="ORF">SAMN02745148_03582</name>
</gene>